<sequence>MSERDRFLILSISRVVSFNTSQFSVIPLVEEIENIDNFLNRFQSVLLNSIILISFVLKIFLQ</sequence>
<dbReference type="EMBL" id="JAQIZT010000019">
    <property type="protein sequence ID" value="KAJ6951439.1"/>
    <property type="molecule type" value="Genomic_DNA"/>
</dbReference>
<accession>A0AAD6L6Y1</accession>
<reference evidence="2" key="1">
    <citation type="journal article" date="2023" name="Mol. Ecol. Resour.">
        <title>Chromosome-level genome assembly of a triploid poplar Populus alba 'Berolinensis'.</title>
        <authorList>
            <person name="Chen S."/>
            <person name="Yu Y."/>
            <person name="Wang X."/>
            <person name="Wang S."/>
            <person name="Zhang T."/>
            <person name="Zhou Y."/>
            <person name="He R."/>
            <person name="Meng N."/>
            <person name="Wang Y."/>
            <person name="Liu W."/>
            <person name="Liu Z."/>
            <person name="Liu J."/>
            <person name="Guo Q."/>
            <person name="Huang H."/>
            <person name="Sederoff R.R."/>
            <person name="Wang G."/>
            <person name="Qu G."/>
            <person name="Chen S."/>
        </authorList>
    </citation>
    <scope>NUCLEOTIDE SEQUENCE</scope>
    <source>
        <strain evidence="2">SC-2020</strain>
    </source>
</reference>
<keyword evidence="3" id="KW-1185">Reference proteome</keyword>
<keyword evidence="1" id="KW-0812">Transmembrane</keyword>
<organism evidence="2 3">
    <name type="scientific">Populus alba x Populus x berolinensis</name>
    <dbReference type="NCBI Taxonomy" id="444605"/>
    <lineage>
        <taxon>Eukaryota</taxon>
        <taxon>Viridiplantae</taxon>
        <taxon>Streptophyta</taxon>
        <taxon>Embryophyta</taxon>
        <taxon>Tracheophyta</taxon>
        <taxon>Spermatophyta</taxon>
        <taxon>Magnoliopsida</taxon>
        <taxon>eudicotyledons</taxon>
        <taxon>Gunneridae</taxon>
        <taxon>Pentapetalae</taxon>
        <taxon>rosids</taxon>
        <taxon>fabids</taxon>
        <taxon>Malpighiales</taxon>
        <taxon>Salicaceae</taxon>
        <taxon>Saliceae</taxon>
        <taxon>Populus</taxon>
    </lineage>
</organism>
<proteinExistence type="predicted"/>
<evidence type="ECO:0000256" key="1">
    <source>
        <dbReference type="SAM" id="Phobius"/>
    </source>
</evidence>
<keyword evidence="1" id="KW-1133">Transmembrane helix</keyword>
<feature type="transmembrane region" description="Helical" evidence="1">
    <location>
        <begin position="41"/>
        <end position="61"/>
    </location>
</feature>
<dbReference type="AlphaFoldDB" id="A0AAD6L6Y1"/>
<feature type="transmembrane region" description="Helical" evidence="1">
    <location>
        <begin position="7"/>
        <end position="29"/>
    </location>
</feature>
<dbReference type="Proteomes" id="UP001164929">
    <property type="component" value="Chromosome 19"/>
</dbReference>
<protein>
    <submittedName>
        <fullName evidence="2">Uncharacterized protein</fullName>
    </submittedName>
</protein>
<name>A0AAD6L6Y1_9ROSI</name>
<comment type="caution">
    <text evidence="2">The sequence shown here is derived from an EMBL/GenBank/DDBJ whole genome shotgun (WGS) entry which is preliminary data.</text>
</comment>
<keyword evidence="1" id="KW-0472">Membrane</keyword>
<evidence type="ECO:0000313" key="2">
    <source>
        <dbReference type="EMBL" id="KAJ6951439.1"/>
    </source>
</evidence>
<gene>
    <name evidence="2" type="ORF">NC653_040761</name>
</gene>
<evidence type="ECO:0000313" key="3">
    <source>
        <dbReference type="Proteomes" id="UP001164929"/>
    </source>
</evidence>